<sequence>MKNHLVLGLLLLAVAVPPSTARAEVLVSTIVEALVDGGNNYNWEKVALPGTVCGNGSQYKFFVHRSTTGSKNLLFFLEGGGACWDYDTCSGRAGLLGAANPNGIVDDYMQQFTAKYVSPLVNGADPGLPLRSRTDIATKDWNIVYLPYCTGDVHVGNNVAVYTDSTGAQPPLTWHHSGYTNTMAAIAHAKAQFPSVQKLLVTGYSAGGTATSAGYYFIRRGINPARGYFLNDSGPIYLAPNVNDRSRPLHAKIRQSWNLDSVLGLLPASFDRNNMGTINRMLSMEFPSDQLAYSGYSRDYNYSRFSYERFYSPNDKETVLSYWKEDQDKLVAELNLYNNYSYFIPHERAINASHCSTIITFIGAHACQQMEKKHNWWEYLEWPWGQTYKCYSEFVPMETFLHRFINENQRIRIYEPVNGYNAEDPGMGIVAPLINGALGG</sequence>
<feature type="chain" id="PRO_5046625696" evidence="1">
    <location>
        <begin position="24"/>
        <end position="440"/>
    </location>
</feature>
<keyword evidence="1" id="KW-0732">Signal</keyword>
<dbReference type="Pfam" id="PF03283">
    <property type="entry name" value="PAE"/>
    <property type="match status" value="1"/>
</dbReference>
<proteinExistence type="predicted"/>
<comment type="caution">
    <text evidence="2">The sequence shown here is derived from an EMBL/GenBank/DDBJ whole genome shotgun (WGS) entry which is preliminary data.</text>
</comment>
<name>A0ABT4AC73_9BACT</name>
<gene>
    <name evidence="2" type="ORF">OV287_32930</name>
</gene>
<feature type="signal peptide" evidence="1">
    <location>
        <begin position="1"/>
        <end position="23"/>
    </location>
</feature>
<dbReference type="GO" id="GO:0016787">
    <property type="term" value="F:hydrolase activity"/>
    <property type="evidence" value="ECO:0007669"/>
    <property type="project" value="UniProtKB-KW"/>
</dbReference>
<dbReference type="EMBL" id="JAPNKA010000001">
    <property type="protein sequence ID" value="MCY1079275.1"/>
    <property type="molecule type" value="Genomic_DNA"/>
</dbReference>
<dbReference type="PANTHER" id="PTHR21562">
    <property type="entry name" value="NOTUM-RELATED"/>
    <property type="match status" value="1"/>
</dbReference>
<evidence type="ECO:0000313" key="3">
    <source>
        <dbReference type="Proteomes" id="UP001207654"/>
    </source>
</evidence>
<accession>A0ABT4AC73</accession>
<reference evidence="2 3" key="1">
    <citation type="submission" date="2022-11" db="EMBL/GenBank/DDBJ databases">
        <title>Minimal conservation of predation-associated metabolite biosynthetic gene clusters underscores biosynthetic potential of Myxococcota including descriptions for ten novel species: Archangium lansinium sp. nov., Myxococcus landrumus sp. nov., Nannocystis bai.</title>
        <authorList>
            <person name="Ahearne A."/>
            <person name="Stevens C."/>
            <person name="Phillips K."/>
        </authorList>
    </citation>
    <scope>NUCLEOTIDE SEQUENCE [LARGE SCALE GENOMIC DNA]</scope>
    <source>
        <strain evidence="2 3">MIWBW</strain>
    </source>
</reference>
<dbReference type="RefSeq" id="WP_267538005.1">
    <property type="nucleotide sequence ID" value="NZ_JAPNKA010000001.1"/>
</dbReference>
<keyword evidence="3" id="KW-1185">Reference proteome</keyword>
<organism evidence="2 3">
    <name type="scientific">Archangium lansingense</name>
    <dbReference type="NCBI Taxonomy" id="2995310"/>
    <lineage>
        <taxon>Bacteria</taxon>
        <taxon>Pseudomonadati</taxon>
        <taxon>Myxococcota</taxon>
        <taxon>Myxococcia</taxon>
        <taxon>Myxococcales</taxon>
        <taxon>Cystobacterineae</taxon>
        <taxon>Archangiaceae</taxon>
        <taxon>Archangium</taxon>
    </lineage>
</organism>
<evidence type="ECO:0000256" key="1">
    <source>
        <dbReference type="SAM" id="SignalP"/>
    </source>
</evidence>
<dbReference type="PANTHER" id="PTHR21562:SF83">
    <property type="entry name" value="PECTIN ACETYLESTERASE 4"/>
    <property type="match status" value="1"/>
</dbReference>
<evidence type="ECO:0000313" key="2">
    <source>
        <dbReference type="EMBL" id="MCY1079275.1"/>
    </source>
</evidence>
<dbReference type="Proteomes" id="UP001207654">
    <property type="component" value="Unassembled WGS sequence"/>
</dbReference>
<protein>
    <submittedName>
        <fullName evidence="2">Pectin acetylesterase-family hydrolase</fullName>
    </submittedName>
</protein>
<keyword evidence="2" id="KW-0378">Hydrolase</keyword>
<dbReference type="InterPro" id="IPR004963">
    <property type="entry name" value="PAE/NOTUM"/>
</dbReference>